<name>A0ACC2H5P5_DALPE</name>
<sequence>MNLSKRIEYEHVQTKSQYSTDQRREDDITGGFIRVNLQYCVRWGSSMRPSRLCRSSSNKASNARTPSDPAAQLGVRKSRRQAQSVGKKTDDSLFIISDEDANDPIDLIEDSSGNSSDSECRSALVDRPVRLEEAVIGGKMKAQSERGRDSDAESCSSLDSIASGPSFMVQDPVLSRSSGLCWTCQRRYRGISIRDASLDSLTDNDPTSLS</sequence>
<protein>
    <submittedName>
        <fullName evidence="1">Uncharacterized protein</fullName>
    </submittedName>
</protein>
<dbReference type="EMBL" id="CM055732">
    <property type="protein sequence ID" value="KAJ8011000.1"/>
    <property type="molecule type" value="Genomic_DNA"/>
</dbReference>
<comment type="caution">
    <text evidence="1">The sequence shown here is derived from an EMBL/GenBank/DDBJ whole genome shotgun (WGS) entry which is preliminary data.</text>
</comment>
<proteinExistence type="predicted"/>
<reference evidence="1" key="1">
    <citation type="submission" date="2021-05" db="EMBL/GenBank/DDBJ databases">
        <authorList>
            <person name="Pan Q."/>
            <person name="Jouanno E."/>
            <person name="Zahm M."/>
            <person name="Klopp C."/>
            <person name="Cabau C."/>
            <person name="Louis A."/>
            <person name="Berthelot C."/>
            <person name="Parey E."/>
            <person name="Roest Crollius H."/>
            <person name="Montfort J."/>
            <person name="Robinson-Rechavi M."/>
            <person name="Bouchez O."/>
            <person name="Lampietro C."/>
            <person name="Lopez Roques C."/>
            <person name="Donnadieu C."/>
            <person name="Postlethwait J."/>
            <person name="Bobe J."/>
            <person name="Dillon D."/>
            <person name="Chandos A."/>
            <person name="von Hippel F."/>
            <person name="Guiguen Y."/>
        </authorList>
    </citation>
    <scope>NUCLEOTIDE SEQUENCE</scope>
    <source>
        <strain evidence="1">YG-Jan2019</strain>
    </source>
</reference>
<evidence type="ECO:0000313" key="1">
    <source>
        <dbReference type="EMBL" id="KAJ8011000.1"/>
    </source>
</evidence>
<organism evidence="1 2">
    <name type="scientific">Dallia pectoralis</name>
    <name type="common">Alaska blackfish</name>
    <dbReference type="NCBI Taxonomy" id="75939"/>
    <lineage>
        <taxon>Eukaryota</taxon>
        <taxon>Metazoa</taxon>
        <taxon>Chordata</taxon>
        <taxon>Craniata</taxon>
        <taxon>Vertebrata</taxon>
        <taxon>Euteleostomi</taxon>
        <taxon>Actinopterygii</taxon>
        <taxon>Neopterygii</taxon>
        <taxon>Teleostei</taxon>
        <taxon>Protacanthopterygii</taxon>
        <taxon>Esociformes</taxon>
        <taxon>Umbridae</taxon>
        <taxon>Dallia</taxon>
    </lineage>
</organism>
<gene>
    <name evidence="1" type="ORF">DPEC_G00053660</name>
</gene>
<accession>A0ACC2H5P5</accession>
<keyword evidence="2" id="KW-1185">Reference proteome</keyword>
<dbReference type="Proteomes" id="UP001157502">
    <property type="component" value="Chromosome 5"/>
</dbReference>
<evidence type="ECO:0000313" key="2">
    <source>
        <dbReference type="Proteomes" id="UP001157502"/>
    </source>
</evidence>